<sequence>MKFVERKRWVFLGLPFTFTVYTVKEDMITVQKGFLNRTENDCYMYKVQDVELQRSLGERIFGLGTVKCYTGDTTDPELYLTHIRNSKEIKDFILEVSETARQKRRTLNMLDIGADGADVDPGDL</sequence>
<dbReference type="Proteomes" id="UP000886883">
    <property type="component" value="Unassembled WGS sequence"/>
</dbReference>
<evidence type="ECO:0000313" key="2">
    <source>
        <dbReference type="EMBL" id="HJB91591.1"/>
    </source>
</evidence>
<reference evidence="2" key="2">
    <citation type="submission" date="2021-04" db="EMBL/GenBank/DDBJ databases">
        <authorList>
            <person name="Gilroy R."/>
        </authorList>
    </citation>
    <scope>NUCLEOTIDE SEQUENCE</scope>
    <source>
        <strain evidence="2">USAMLcec3-2134</strain>
    </source>
</reference>
<proteinExistence type="predicted"/>
<evidence type="ECO:0000259" key="1">
    <source>
        <dbReference type="Pfam" id="PF03703"/>
    </source>
</evidence>
<dbReference type="PANTHER" id="PTHR37938:SF1">
    <property type="entry name" value="BLL0215 PROTEIN"/>
    <property type="match status" value="1"/>
</dbReference>
<organism evidence="2 3">
    <name type="scientific">Candidatus Eisenbergiella merdigallinarum</name>
    <dbReference type="NCBI Taxonomy" id="2838552"/>
    <lineage>
        <taxon>Bacteria</taxon>
        <taxon>Bacillati</taxon>
        <taxon>Bacillota</taxon>
        <taxon>Clostridia</taxon>
        <taxon>Lachnospirales</taxon>
        <taxon>Lachnospiraceae</taxon>
        <taxon>Eisenbergiella</taxon>
    </lineage>
</organism>
<name>A0A9D2MTA6_9FIRM</name>
<dbReference type="EMBL" id="DWXE01000034">
    <property type="protein sequence ID" value="HJB91591.1"/>
    <property type="molecule type" value="Genomic_DNA"/>
</dbReference>
<dbReference type="AlphaFoldDB" id="A0A9D2MTA6"/>
<protein>
    <submittedName>
        <fullName evidence="2">PH domain-containing protein</fullName>
    </submittedName>
</protein>
<evidence type="ECO:0000313" key="3">
    <source>
        <dbReference type="Proteomes" id="UP000886883"/>
    </source>
</evidence>
<dbReference type="InterPro" id="IPR005182">
    <property type="entry name" value="YdbS-like_PH"/>
</dbReference>
<dbReference type="Pfam" id="PF03703">
    <property type="entry name" value="bPH_2"/>
    <property type="match status" value="1"/>
</dbReference>
<reference evidence="2" key="1">
    <citation type="journal article" date="2021" name="PeerJ">
        <title>Extensive microbial diversity within the chicken gut microbiome revealed by metagenomics and culture.</title>
        <authorList>
            <person name="Gilroy R."/>
            <person name="Ravi A."/>
            <person name="Getino M."/>
            <person name="Pursley I."/>
            <person name="Horton D.L."/>
            <person name="Alikhan N.F."/>
            <person name="Baker D."/>
            <person name="Gharbi K."/>
            <person name="Hall N."/>
            <person name="Watson M."/>
            <person name="Adriaenssens E.M."/>
            <person name="Foster-Nyarko E."/>
            <person name="Jarju S."/>
            <person name="Secka A."/>
            <person name="Antonio M."/>
            <person name="Oren A."/>
            <person name="Chaudhuri R.R."/>
            <person name="La Ragione R."/>
            <person name="Hildebrand F."/>
            <person name="Pallen M.J."/>
        </authorList>
    </citation>
    <scope>NUCLEOTIDE SEQUENCE</scope>
    <source>
        <strain evidence="2">USAMLcec3-2134</strain>
    </source>
</reference>
<comment type="caution">
    <text evidence="2">The sequence shown here is derived from an EMBL/GenBank/DDBJ whole genome shotgun (WGS) entry which is preliminary data.</text>
</comment>
<gene>
    <name evidence="2" type="ORF">H9763_09025</name>
</gene>
<dbReference type="PANTHER" id="PTHR37938">
    <property type="entry name" value="BLL0215 PROTEIN"/>
    <property type="match status" value="1"/>
</dbReference>
<feature type="domain" description="YdbS-like PH" evidence="1">
    <location>
        <begin position="18"/>
        <end position="93"/>
    </location>
</feature>
<accession>A0A9D2MTA6</accession>